<dbReference type="STRING" id="1121937.GCA_000423125_00247"/>
<evidence type="ECO:0000256" key="1">
    <source>
        <dbReference type="ARBA" id="ARBA00006484"/>
    </source>
</evidence>
<gene>
    <name evidence="4" type="ORF">DCP75_06315</name>
</gene>
<evidence type="ECO:0000313" key="4">
    <source>
        <dbReference type="EMBL" id="HAN27323.1"/>
    </source>
</evidence>
<evidence type="ECO:0000313" key="5">
    <source>
        <dbReference type="Proteomes" id="UP000259273"/>
    </source>
</evidence>
<dbReference type="PROSITE" id="PS00061">
    <property type="entry name" value="ADH_SHORT"/>
    <property type="match status" value="1"/>
</dbReference>
<comment type="similarity">
    <text evidence="1 3">Belongs to the short-chain dehydrogenases/reductases (SDR) family.</text>
</comment>
<dbReference type="PRINTS" id="PR00080">
    <property type="entry name" value="SDRFAMILY"/>
</dbReference>
<organism evidence="4 5">
    <name type="scientific">Haliea salexigens</name>
    <dbReference type="NCBI Taxonomy" id="287487"/>
    <lineage>
        <taxon>Bacteria</taxon>
        <taxon>Pseudomonadati</taxon>
        <taxon>Pseudomonadota</taxon>
        <taxon>Gammaproteobacteria</taxon>
        <taxon>Cellvibrionales</taxon>
        <taxon>Halieaceae</taxon>
        <taxon>Haliea</taxon>
    </lineage>
</organism>
<dbReference type="CDD" id="cd05233">
    <property type="entry name" value="SDR_c"/>
    <property type="match status" value="1"/>
</dbReference>
<dbReference type="GO" id="GO:0016020">
    <property type="term" value="C:membrane"/>
    <property type="evidence" value="ECO:0007669"/>
    <property type="project" value="TreeGrafter"/>
</dbReference>
<name>A0A3C1KLJ5_9GAMM</name>
<proteinExistence type="inferred from homology"/>
<keyword evidence="2" id="KW-0560">Oxidoreductase</keyword>
<dbReference type="Gene3D" id="3.40.50.720">
    <property type="entry name" value="NAD(P)-binding Rossmann-like Domain"/>
    <property type="match status" value="1"/>
</dbReference>
<dbReference type="EMBL" id="DMND01000087">
    <property type="protein sequence ID" value="HAN27323.1"/>
    <property type="molecule type" value="Genomic_DNA"/>
</dbReference>
<dbReference type="Proteomes" id="UP000259273">
    <property type="component" value="Unassembled WGS sequence"/>
</dbReference>
<dbReference type="InterPro" id="IPR002347">
    <property type="entry name" value="SDR_fam"/>
</dbReference>
<feature type="non-terminal residue" evidence="4">
    <location>
        <position position="1"/>
    </location>
</feature>
<dbReference type="PRINTS" id="PR00081">
    <property type="entry name" value="GDHRDH"/>
</dbReference>
<dbReference type="PANTHER" id="PTHR44196">
    <property type="entry name" value="DEHYDROGENASE/REDUCTASE SDR FAMILY MEMBER 7B"/>
    <property type="match status" value="1"/>
</dbReference>
<dbReference type="NCBIfam" id="NF006565">
    <property type="entry name" value="PRK09072.1"/>
    <property type="match status" value="1"/>
</dbReference>
<protein>
    <submittedName>
        <fullName evidence="4">Short chain dehydrogenase</fullName>
    </submittedName>
</protein>
<dbReference type="AlphaFoldDB" id="A0A3C1KLJ5"/>
<evidence type="ECO:0000256" key="2">
    <source>
        <dbReference type="ARBA" id="ARBA00023002"/>
    </source>
</evidence>
<evidence type="ECO:0000256" key="3">
    <source>
        <dbReference type="RuleBase" id="RU000363"/>
    </source>
</evidence>
<dbReference type="SUPFAM" id="SSF51735">
    <property type="entry name" value="NAD(P)-binding Rossmann-fold domains"/>
    <property type="match status" value="1"/>
</dbReference>
<accession>A0A3C1KLJ5</accession>
<dbReference type="InterPro" id="IPR020904">
    <property type="entry name" value="Sc_DH/Rdtase_CS"/>
</dbReference>
<dbReference type="InterPro" id="IPR036291">
    <property type="entry name" value="NAD(P)-bd_dom_sf"/>
</dbReference>
<dbReference type="Pfam" id="PF00106">
    <property type="entry name" value="adh_short"/>
    <property type="match status" value="1"/>
</dbReference>
<comment type="caution">
    <text evidence="4">The sequence shown here is derived from an EMBL/GenBank/DDBJ whole genome shotgun (WGS) entry which is preliminary data.</text>
</comment>
<dbReference type="GO" id="GO:0016491">
    <property type="term" value="F:oxidoreductase activity"/>
    <property type="evidence" value="ECO:0007669"/>
    <property type="project" value="UniProtKB-KW"/>
</dbReference>
<reference evidence="4 5" key="1">
    <citation type="journal article" date="2018" name="Nat. Biotechnol.">
        <title>A standardized bacterial taxonomy based on genome phylogeny substantially revises the tree of life.</title>
        <authorList>
            <person name="Parks D.H."/>
            <person name="Chuvochina M."/>
            <person name="Waite D.W."/>
            <person name="Rinke C."/>
            <person name="Skarshewski A."/>
            <person name="Chaumeil P.A."/>
            <person name="Hugenholtz P."/>
        </authorList>
    </citation>
    <scope>NUCLEOTIDE SEQUENCE [LARGE SCALE GENOMIC DNA]</scope>
    <source>
        <strain evidence="4">UBA9158</strain>
    </source>
</reference>
<dbReference type="PANTHER" id="PTHR44196:SF1">
    <property type="entry name" value="DEHYDROGENASE_REDUCTASE SDR FAMILY MEMBER 7B"/>
    <property type="match status" value="1"/>
</dbReference>
<sequence length="252" mass="26486">SAGGIGQASARALAQAGAALVLVSRNGEVLEDFSKTLPGEGHRIVVADLASDEGRAAVIAAGQEADGLINNAGVNHFGLFAEQTEAQWRQTLELNLMVPMLLVQGLLPVLQVRGGWVVNVGSAFGSIGFPGYAAYSASKFGLRGLTEALRRELSGTGVTLHYLAPRATATEMNAGPTAAMNAELGTAVDEPERVARELLALLHSGRGLRFVGWPERFFIKLNGLFPSLVEKSLVKQLPVIRRHALAGKAAGE</sequence>